<dbReference type="KEGG" id="ehx:EMIHUDRAFT_49816"/>
<evidence type="ECO:0000256" key="2">
    <source>
        <dbReference type="PIRSR" id="PIRSR613078-2"/>
    </source>
</evidence>
<dbReference type="HOGENOM" id="CLU_182702_0_0_1"/>
<dbReference type="InterPro" id="IPR052765">
    <property type="entry name" value="PGM-Related"/>
</dbReference>
<accession>A0A0D3JTP4</accession>
<proteinExistence type="predicted"/>
<dbReference type="PANTHER" id="PTHR46192">
    <property type="entry name" value="BROAD-RANGE ACID PHOSPHATASE DET1"/>
    <property type="match status" value="1"/>
</dbReference>
<keyword evidence="4" id="KW-1185">Reference proteome</keyword>
<evidence type="ECO:0000313" key="4">
    <source>
        <dbReference type="Proteomes" id="UP000013827"/>
    </source>
</evidence>
<dbReference type="InterPro" id="IPR013078">
    <property type="entry name" value="His_Pase_superF_clade-1"/>
</dbReference>
<dbReference type="PROSITE" id="PS00175">
    <property type="entry name" value="PG_MUTASE"/>
    <property type="match status" value="1"/>
</dbReference>
<dbReference type="PaxDb" id="2903-EOD26879"/>
<feature type="active site" description="Proton donor/acceptor" evidence="1">
    <location>
        <position position="91"/>
    </location>
</feature>
<organism evidence="3 4">
    <name type="scientific">Emiliania huxleyi (strain CCMP1516)</name>
    <dbReference type="NCBI Taxonomy" id="280463"/>
    <lineage>
        <taxon>Eukaryota</taxon>
        <taxon>Haptista</taxon>
        <taxon>Haptophyta</taxon>
        <taxon>Prymnesiophyceae</taxon>
        <taxon>Isochrysidales</taxon>
        <taxon>Noelaerhabdaceae</taxon>
        <taxon>Emiliania</taxon>
    </lineage>
</organism>
<evidence type="ECO:0008006" key="5">
    <source>
        <dbReference type="Google" id="ProtNLM"/>
    </source>
</evidence>
<feature type="active site" description="Tele-phosphohistidine intermediate" evidence="1">
    <location>
        <position position="9"/>
    </location>
</feature>
<evidence type="ECO:0000256" key="1">
    <source>
        <dbReference type="PIRSR" id="PIRSR613078-1"/>
    </source>
</evidence>
<name>A0A0D3JTP4_EMIH1</name>
<feature type="binding site" evidence="2">
    <location>
        <begin position="8"/>
        <end position="15"/>
    </location>
    <ligand>
        <name>substrate</name>
    </ligand>
</feature>
<dbReference type="CDD" id="cd07067">
    <property type="entry name" value="HP_PGM_like"/>
    <property type="match status" value="1"/>
</dbReference>
<dbReference type="GeneID" id="17272426"/>
<dbReference type="SUPFAM" id="SSF53254">
    <property type="entry name" value="Phosphoglycerate mutase-like"/>
    <property type="match status" value="1"/>
</dbReference>
<sequence length="98" mass="11031">PKRIILVRHGESIGNVNSSAYSSTPDSQISLTERGFEQGTACGREIRRLVGNGSVRFYYSPYLRVRQTLLAILQAFEGQPVEIASEPRLREQDFGNFQ</sequence>
<dbReference type="InterPro" id="IPR029033">
    <property type="entry name" value="His_PPase_superfam"/>
</dbReference>
<evidence type="ECO:0000313" key="3">
    <source>
        <dbReference type="EnsemblProtists" id="EOD26879"/>
    </source>
</evidence>
<protein>
    <recommendedName>
        <fullName evidence="5">Phosphoglycerate mutase</fullName>
    </recommendedName>
</protein>
<feature type="binding site" evidence="2">
    <location>
        <position position="64"/>
    </location>
    <ligand>
        <name>substrate</name>
    </ligand>
</feature>
<dbReference type="RefSeq" id="XP_005779308.1">
    <property type="nucleotide sequence ID" value="XM_005779251.1"/>
</dbReference>
<dbReference type="EnsemblProtists" id="EOD26879">
    <property type="protein sequence ID" value="EOD26879"/>
    <property type="gene ID" value="EMIHUDRAFT_49816"/>
</dbReference>
<dbReference type="Gene3D" id="3.40.50.1240">
    <property type="entry name" value="Phosphoglycerate mutase-like"/>
    <property type="match status" value="1"/>
</dbReference>
<dbReference type="AlphaFoldDB" id="A0A0D3JTP4"/>
<dbReference type="Proteomes" id="UP000013827">
    <property type="component" value="Unassembled WGS sequence"/>
</dbReference>
<reference evidence="4" key="1">
    <citation type="journal article" date="2013" name="Nature">
        <title>Pan genome of the phytoplankton Emiliania underpins its global distribution.</title>
        <authorList>
            <person name="Read B.A."/>
            <person name="Kegel J."/>
            <person name="Klute M.J."/>
            <person name="Kuo A."/>
            <person name="Lefebvre S.C."/>
            <person name="Maumus F."/>
            <person name="Mayer C."/>
            <person name="Miller J."/>
            <person name="Monier A."/>
            <person name="Salamov A."/>
            <person name="Young J."/>
            <person name="Aguilar M."/>
            <person name="Claverie J.M."/>
            <person name="Frickenhaus S."/>
            <person name="Gonzalez K."/>
            <person name="Herman E.K."/>
            <person name="Lin Y.C."/>
            <person name="Napier J."/>
            <person name="Ogata H."/>
            <person name="Sarno A.F."/>
            <person name="Shmutz J."/>
            <person name="Schroeder D."/>
            <person name="de Vargas C."/>
            <person name="Verret F."/>
            <person name="von Dassow P."/>
            <person name="Valentin K."/>
            <person name="Van de Peer Y."/>
            <person name="Wheeler G."/>
            <person name="Dacks J.B."/>
            <person name="Delwiche C.F."/>
            <person name="Dyhrman S.T."/>
            <person name="Glockner G."/>
            <person name="John U."/>
            <person name="Richards T."/>
            <person name="Worden A.Z."/>
            <person name="Zhang X."/>
            <person name="Grigoriev I.V."/>
            <person name="Allen A.E."/>
            <person name="Bidle K."/>
            <person name="Borodovsky M."/>
            <person name="Bowler C."/>
            <person name="Brownlee C."/>
            <person name="Cock J.M."/>
            <person name="Elias M."/>
            <person name="Gladyshev V.N."/>
            <person name="Groth M."/>
            <person name="Guda C."/>
            <person name="Hadaegh A."/>
            <person name="Iglesias-Rodriguez M.D."/>
            <person name="Jenkins J."/>
            <person name="Jones B.M."/>
            <person name="Lawson T."/>
            <person name="Leese F."/>
            <person name="Lindquist E."/>
            <person name="Lobanov A."/>
            <person name="Lomsadze A."/>
            <person name="Malik S.B."/>
            <person name="Marsh M.E."/>
            <person name="Mackinder L."/>
            <person name="Mock T."/>
            <person name="Mueller-Roeber B."/>
            <person name="Pagarete A."/>
            <person name="Parker M."/>
            <person name="Probert I."/>
            <person name="Quesneville H."/>
            <person name="Raines C."/>
            <person name="Rensing S.A."/>
            <person name="Riano-Pachon D.M."/>
            <person name="Richier S."/>
            <person name="Rokitta S."/>
            <person name="Shiraiwa Y."/>
            <person name="Soanes D.M."/>
            <person name="van der Giezen M."/>
            <person name="Wahlund T.M."/>
            <person name="Williams B."/>
            <person name="Wilson W."/>
            <person name="Wolfe G."/>
            <person name="Wurch L.L."/>
        </authorList>
    </citation>
    <scope>NUCLEOTIDE SEQUENCE</scope>
</reference>
<reference evidence="3" key="2">
    <citation type="submission" date="2024-10" db="UniProtKB">
        <authorList>
            <consortium name="EnsemblProtists"/>
        </authorList>
    </citation>
    <scope>IDENTIFICATION</scope>
</reference>
<dbReference type="Pfam" id="PF00300">
    <property type="entry name" value="His_Phos_1"/>
    <property type="match status" value="1"/>
</dbReference>
<dbReference type="InterPro" id="IPR001345">
    <property type="entry name" value="PG/BPGM_mutase_AS"/>
</dbReference>
<dbReference type="GO" id="GO:0003824">
    <property type="term" value="F:catalytic activity"/>
    <property type="evidence" value="ECO:0007669"/>
    <property type="project" value="InterPro"/>
</dbReference>